<gene>
    <name evidence="2" type="ORF">EJ02DRAFT_459646</name>
</gene>
<dbReference type="GO" id="GO:0016773">
    <property type="term" value="F:phosphotransferase activity, alcohol group as acceptor"/>
    <property type="evidence" value="ECO:0007669"/>
    <property type="project" value="UniProtKB-ARBA"/>
</dbReference>
<dbReference type="InterPro" id="IPR001206">
    <property type="entry name" value="Diacylglycerol_kinase_cat_dom"/>
</dbReference>
<dbReference type="PANTHER" id="PTHR12358">
    <property type="entry name" value="SPHINGOSINE KINASE"/>
    <property type="match status" value="1"/>
</dbReference>
<dbReference type="SUPFAM" id="SSF111331">
    <property type="entry name" value="NAD kinase/diacylglycerol kinase-like"/>
    <property type="match status" value="1"/>
</dbReference>
<dbReference type="Pfam" id="PF00781">
    <property type="entry name" value="DAGK_cat"/>
    <property type="match status" value="1"/>
</dbReference>
<evidence type="ECO:0000313" key="2">
    <source>
        <dbReference type="EMBL" id="KAF1936306.1"/>
    </source>
</evidence>
<dbReference type="GO" id="GO:0016020">
    <property type="term" value="C:membrane"/>
    <property type="evidence" value="ECO:0007669"/>
    <property type="project" value="TreeGrafter"/>
</dbReference>
<dbReference type="InterPro" id="IPR050187">
    <property type="entry name" value="Lipid_Phosphate_FormReg"/>
</dbReference>
<evidence type="ECO:0000259" key="1">
    <source>
        <dbReference type="PROSITE" id="PS50146"/>
    </source>
</evidence>
<dbReference type="InterPro" id="IPR017438">
    <property type="entry name" value="ATP-NAD_kinase_N"/>
</dbReference>
<dbReference type="Proteomes" id="UP000800038">
    <property type="component" value="Unassembled WGS sequence"/>
</dbReference>
<dbReference type="Gene3D" id="3.40.50.10330">
    <property type="entry name" value="Probable inorganic polyphosphate/atp-NAD kinase, domain 1"/>
    <property type="match status" value="1"/>
</dbReference>
<dbReference type="OrthoDB" id="3853857at2759"/>
<organism evidence="2 3">
    <name type="scientific">Clathrospora elynae</name>
    <dbReference type="NCBI Taxonomy" id="706981"/>
    <lineage>
        <taxon>Eukaryota</taxon>
        <taxon>Fungi</taxon>
        <taxon>Dikarya</taxon>
        <taxon>Ascomycota</taxon>
        <taxon>Pezizomycotina</taxon>
        <taxon>Dothideomycetes</taxon>
        <taxon>Pleosporomycetidae</taxon>
        <taxon>Pleosporales</taxon>
        <taxon>Diademaceae</taxon>
        <taxon>Clathrospora</taxon>
    </lineage>
</organism>
<feature type="domain" description="DAGKc" evidence="1">
    <location>
        <begin position="104"/>
        <end position="243"/>
    </location>
</feature>
<sequence length="480" mass="51428">MAPAQPDAPTPDVPDLLTVSSDASLTLGTDSLVIVGMKTSSIPFYNILWAALSDDGQVTIQYAHAESKKAVRAASIAYTLDQPDLELAGAWIHKLLDRAYGASQRRKRIKVIVNPFGGKGGAINIYAKLIAPIFAAAGCELDVQHTQRQGHGVDIAQNMDIEAYDVVACCSGDGIPHEVWNGLGKRSDAARALVKIAVAQLPCGSGNAMSLNFNGTDSPSLAALAVVKGLRTPLDLASVTQGDKRMLSFLSQAVGIVAEVDLATENLRWMGSGRFTWGFLKRCLLRKVYPADIAVRVVHDNKPAVRAAHRTAVQAARHADSLNPSPNTDDRTLPAQDAGLPALRYGTINDALPSGWQLLSEPKLGNFYAGNLAYMSPDANMFPAALPCDGCLDLIRIPGNINPFKALNGLSSIKKNKFFDQDHVNYQKVRAYRITPTGQKDGYISIDGERVAFEGFQVEIHRGLGTALSKSGRLCEASGP</sequence>
<dbReference type="InterPro" id="IPR055916">
    <property type="entry name" value="DUF7493"/>
</dbReference>
<dbReference type="SMART" id="SM00046">
    <property type="entry name" value="DAGKc"/>
    <property type="match status" value="1"/>
</dbReference>
<dbReference type="InterPro" id="IPR016064">
    <property type="entry name" value="NAD/diacylglycerol_kinase_sf"/>
</dbReference>
<keyword evidence="3" id="KW-1185">Reference proteome</keyword>
<accession>A0A6A5SCX2</accession>
<dbReference type="Pfam" id="PF24321">
    <property type="entry name" value="DUF7493"/>
    <property type="match status" value="1"/>
</dbReference>
<dbReference type="PROSITE" id="PS50146">
    <property type="entry name" value="DAGK"/>
    <property type="match status" value="1"/>
</dbReference>
<dbReference type="EMBL" id="ML976197">
    <property type="protein sequence ID" value="KAF1936306.1"/>
    <property type="molecule type" value="Genomic_DNA"/>
</dbReference>
<proteinExistence type="predicted"/>
<dbReference type="GO" id="GO:0046512">
    <property type="term" value="P:sphingosine biosynthetic process"/>
    <property type="evidence" value="ECO:0007669"/>
    <property type="project" value="TreeGrafter"/>
</dbReference>
<dbReference type="GO" id="GO:0001727">
    <property type="term" value="F:lipid kinase activity"/>
    <property type="evidence" value="ECO:0007669"/>
    <property type="project" value="UniProtKB-ARBA"/>
</dbReference>
<protein>
    <recommendedName>
        <fullName evidence="1">DAGKc domain-containing protein</fullName>
    </recommendedName>
</protein>
<dbReference type="PANTHER" id="PTHR12358:SF31">
    <property type="entry name" value="ACYLGLYCEROL KINASE, MITOCHONDRIAL"/>
    <property type="match status" value="1"/>
</dbReference>
<name>A0A6A5SCX2_9PLEO</name>
<dbReference type="Gene3D" id="2.60.200.40">
    <property type="match status" value="1"/>
</dbReference>
<evidence type="ECO:0000313" key="3">
    <source>
        <dbReference type="Proteomes" id="UP000800038"/>
    </source>
</evidence>
<dbReference type="GO" id="GO:0005737">
    <property type="term" value="C:cytoplasm"/>
    <property type="evidence" value="ECO:0007669"/>
    <property type="project" value="TreeGrafter"/>
</dbReference>
<dbReference type="AlphaFoldDB" id="A0A6A5SCX2"/>
<reference evidence="2" key="1">
    <citation type="journal article" date="2020" name="Stud. Mycol.">
        <title>101 Dothideomycetes genomes: a test case for predicting lifestyles and emergence of pathogens.</title>
        <authorList>
            <person name="Haridas S."/>
            <person name="Albert R."/>
            <person name="Binder M."/>
            <person name="Bloem J."/>
            <person name="Labutti K."/>
            <person name="Salamov A."/>
            <person name="Andreopoulos B."/>
            <person name="Baker S."/>
            <person name="Barry K."/>
            <person name="Bills G."/>
            <person name="Bluhm B."/>
            <person name="Cannon C."/>
            <person name="Castanera R."/>
            <person name="Culley D."/>
            <person name="Daum C."/>
            <person name="Ezra D."/>
            <person name="Gonzalez J."/>
            <person name="Henrissat B."/>
            <person name="Kuo A."/>
            <person name="Liang C."/>
            <person name="Lipzen A."/>
            <person name="Lutzoni F."/>
            <person name="Magnuson J."/>
            <person name="Mondo S."/>
            <person name="Nolan M."/>
            <person name="Ohm R."/>
            <person name="Pangilinan J."/>
            <person name="Park H.-J."/>
            <person name="Ramirez L."/>
            <person name="Alfaro M."/>
            <person name="Sun H."/>
            <person name="Tritt A."/>
            <person name="Yoshinaga Y."/>
            <person name="Zwiers L.-H."/>
            <person name="Turgeon B."/>
            <person name="Goodwin S."/>
            <person name="Spatafora J."/>
            <person name="Crous P."/>
            <person name="Grigoriev I."/>
        </authorList>
    </citation>
    <scope>NUCLEOTIDE SEQUENCE</scope>
    <source>
        <strain evidence="2">CBS 161.51</strain>
    </source>
</reference>